<reference evidence="1 2" key="2">
    <citation type="submission" date="2014-09" db="EMBL/GenBank/DDBJ databases">
        <authorList>
            <consortium name="NBRP consortium"/>
            <person name="Sawabe T."/>
            <person name="Meirelles P."/>
            <person name="Nakanishi M."/>
            <person name="Sayaka M."/>
            <person name="Hattori M."/>
            <person name="Ohkuma M."/>
        </authorList>
    </citation>
    <scope>NUCLEOTIDE SEQUENCE [LARGE SCALE GENOMIC DNA]</scope>
    <source>
        <strain evidence="2">JCM19235</strain>
    </source>
</reference>
<dbReference type="EMBL" id="BBMR01000007">
    <property type="protein sequence ID" value="GAL21026.1"/>
    <property type="molecule type" value="Genomic_DNA"/>
</dbReference>
<reference evidence="1 2" key="1">
    <citation type="submission" date="2014-09" db="EMBL/GenBank/DDBJ databases">
        <title>Vibrio maritimus JCM 19235. (C45) whole genome shotgun sequence.</title>
        <authorList>
            <person name="Sawabe T."/>
            <person name="Meirelles P."/>
            <person name="Nakanishi M."/>
            <person name="Sayaka M."/>
            <person name="Hattori M."/>
            <person name="Ohkuma M."/>
        </authorList>
    </citation>
    <scope>NUCLEOTIDE SEQUENCE [LARGE SCALE GENOMIC DNA]</scope>
    <source>
        <strain evidence="2">JCM19235</strain>
    </source>
</reference>
<protein>
    <submittedName>
        <fullName evidence="1">Uncharacterized protein</fullName>
    </submittedName>
</protein>
<evidence type="ECO:0000313" key="2">
    <source>
        <dbReference type="Proteomes" id="UP000029228"/>
    </source>
</evidence>
<proteinExistence type="predicted"/>
<evidence type="ECO:0000313" key="1">
    <source>
        <dbReference type="EMBL" id="GAL21026.1"/>
    </source>
</evidence>
<name>A0A090S0G9_9VIBR</name>
<accession>A0A090S0G9</accession>
<keyword evidence="2" id="KW-1185">Reference proteome</keyword>
<sequence length="62" mass="7284">MYVFTKEGICDWCHTPSYVTKHEYIDGKCHHSCEKCLSFAVMDVRQFNLAEIELRNKMTAQP</sequence>
<dbReference type="STRING" id="990268.JCM19235_301"/>
<comment type="caution">
    <text evidence="1">The sequence shown here is derived from an EMBL/GenBank/DDBJ whole genome shotgun (WGS) entry which is preliminary data.</text>
</comment>
<dbReference type="OrthoDB" id="5917768at2"/>
<gene>
    <name evidence="1" type="ORF">JCM19235_301</name>
</gene>
<dbReference type="AlphaFoldDB" id="A0A090S0G9"/>
<organism evidence="1 2">
    <name type="scientific">Vibrio maritimus</name>
    <dbReference type="NCBI Taxonomy" id="990268"/>
    <lineage>
        <taxon>Bacteria</taxon>
        <taxon>Pseudomonadati</taxon>
        <taxon>Pseudomonadota</taxon>
        <taxon>Gammaproteobacteria</taxon>
        <taxon>Vibrionales</taxon>
        <taxon>Vibrionaceae</taxon>
        <taxon>Vibrio</taxon>
    </lineage>
</organism>
<dbReference type="Proteomes" id="UP000029228">
    <property type="component" value="Unassembled WGS sequence"/>
</dbReference>